<evidence type="ECO:0000256" key="2">
    <source>
        <dbReference type="ARBA" id="ARBA00022840"/>
    </source>
</evidence>
<evidence type="ECO:0000313" key="4">
    <source>
        <dbReference type="EMBL" id="TPG35220.1"/>
    </source>
</evidence>
<dbReference type="Pfam" id="PF13191">
    <property type="entry name" value="AAA_16"/>
    <property type="match status" value="1"/>
</dbReference>
<dbReference type="PROSITE" id="PS50043">
    <property type="entry name" value="HTH_LUXR_2"/>
    <property type="match status" value="1"/>
</dbReference>
<comment type="caution">
    <text evidence="4">The sequence shown here is derived from an EMBL/GenBank/DDBJ whole genome shotgun (WGS) entry which is preliminary data.</text>
</comment>
<dbReference type="SUPFAM" id="SSF46894">
    <property type="entry name" value="C-terminal effector domain of the bipartite response regulators"/>
    <property type="match status" value="1"/>
</dbReference>
<name>A0A502EFE3_9MYCO</name>
<dbReference type="Proteomes" id="UP000320095">
    <property type="component" value="Unassembled WGS sequence"/>
</dbReference>
<dbReference type="InterPro" id="IPR041664">
    <property type="entry name" value="AAA_16"/>
</dbReference>
<dbReference type="EMBL" id="RCZG01000003">
    <property type="protein sequence ID" value="TPG35220.1"/>
    <property type="molecule type" value="Genomic_DNA"/>
</dbReference>
<dbReference type="CDD" id="cd06170">
    <property type="entry name" value="LuxR_C_like"/>
    <property type="match status" value="1"/>
</dbReference>
<dbReference type="PROSITE" id="PS00622">
    <property type="entry name" value="HTH_LUXR_1"/>
    <property type="match status" value="1"/>
</dbReference>
<dbReference type="GO" id="GO:0003677">
    <property type="term" value="F:DNA binding"/>
    <property type="evidence" value="ECO:0007669"/>
    <property type="project" value="InterPro"/>
</dbReference>
<reference evidence="4 5" key="1">
    <citation type="journal article" date="2019" name="Environ. Microbiol.">
        <title>Species interactions and distinct microbial communities in high Arctic permafrost affected cryosols are associated with the CH4 and CO2 gas fluxes.</title>
        <authorList>
            <person name="Altshuler I."/>
            <person name="Hamel J."/>
            <person name="Turney S."/>
            <person name="Magnuson E."/>
            <person name="Levesque R."/>
            <person name="Greer C."/>
            <person name="Whyte L.G."/>
        </authorList>
    </citation>
    <scope>NUCLEOTIDE SEQUENCE [LARGE SCALE GENOMIC DNA]</scope>
    <source>
        <strain evidence="4 5">S5.20</strain>
    </source>
</reference>
<dbReference type="GO" id="GO:0006355">
    <property type="term" value="P:regulation of DNA-templated transcription"/>
    <property type="evidence" value="ECO:0007669"/>
    <property type="project" value="InterPro"/>
</dbReference>
<dbReference type="InterPro" id="IPR000792">
    <property type="entry name" value="Tscrpt_reg_LuxR_C"/>
</dbReference>
<dbReference type="SUPFAM" id="SSF52540">
    <property type="entry name" value="P-loop containing nucleoside triphosphate hydrolases"/>
    <property type="match status" value="1"/>
</dbReference>
<dbReference type="GO" id="GO:0004016">
    <property type="term" value="F:adenylate cyclase activity"/>
    <property type="evidence" value="ECO:0007669"/>
    <property type="project" value="TreeGrafter"/>
</dbReference>
<dbReference type="Pfam" id="PF00196">
    <property type="entry name" value="GerE"/>
    <property type="match status" value="1"/>
</dbReference>
<dbReference type="PANTHER" id="PTHR16305">
    <property type="entry name" value="TESTICULAR SOLUBLE ADENYLYL CYCLASE"/>
    <property type="match status" value="1"/>
</dbReference>
<dbReference type="GO" id="GO:0005737">
    <property type="term" value="C:cytoplasm"/>
    <property type="evidence" value="ECO:0007669"/>
    <property type="project" value="TreeGrafter"/>
</dbReference>
<dbReference type="InterPro" id="IPR016032">
    <property type="entry name" value="Sig_transdc_resp-reg_C-effctor"/>
</dbReference>
<accession>A0A502EFE3</accession>
<protein>
    <submittedName>
        <fullName evidence="4">Helix-turn-helix transcriptional regulator</fullName>
    </submittedName>
</protein>
<dbReference type="InterPro" id="IPR036388">
    <property type="entry name" value="WH-like_DNA-bd_sf"/>
</dbReference>
<evidence type="ECO:0000313" key="5">
    <source>
        <dbReference type="Proteomes" id="UP000320095"/>
    </source>
</evidence>
<keyword evidence="1" id="KW-0547">Nucleotide-binding</keyword>
<sequence length="907" mass="97524">MRAGIGLVGRDDELADLARFLDGPGLGALALRGESGVGKTALTSELSSRAGTNGWRVLRAIGVEAEKPFTLGGLNQMVLGLRNVLADLDAHAREVLAPVYGADPGQPPSVMQLALAVLDLFTAAAMAQPVLLIVDDVQWFDEMSAAVLSAVGRRVSDPRVRIVASHRPHSGDEFSTTGWNEMVIGPLGPADAAQIIDRMHLTLSAVARQAILDSAAGNPLALEELPRNADQIGEWTSEASGLPLTERLVTVFGGRLQLLDARVRTELLRAALDGARANASTDSGSRYVMVDVQSAIDQDLLMVDPLGDIVFRHPLVRAAVIHQAAPGERRDAHTYLAGLYDDVLVRRATHLGAASTAPDQSVADLLDGAAQLSIRRGGAAVAVDWLRRAAQLCTDPGRRDALRAEAAFVAAQASRFDDAQALADPSHDESESVSSVLTGAYLALYRDGEVVGTHRRILMALKGADAFDDATVSRLTKLLLAITQYAADPALWRQTDDAVDRLVDRVDSPALLYRDAWGDLARRGRSVRARLAEYLDTLTTLEPWEVMRLGVTAYYVDGLSDFRASLTHLFERERDRGAVTNAMTMLHLLLLDQIASGRWEAAQESVRLGLELTATHHNELFRLQFMAYDGLRAASAGDVETARRRAAEVTGWAGPRRIGLLLGFAQRIAVLVGLAQADYETAYAAALRISPAGEFAPYSHQAVSGVIDLVEAAVHAGRPDEARAHVDAAVRLRLAENSPRLDALITAGRAMTATDVDAGPLYESALAHPALADFPFEQNRIRLAHGMWLRRRRRPADARGVLQLAADGFDALGAPPWAARTRTELRAAGATVKRSGADSITLSAQERRIAELAAAGHSNKQIAAQLYLSPRTVGAHLYRIFPKLGVTSRAGLGQAMRELSEQPEEEG</sequence>
<proteinExistence type="predicted"/>
<keyword evidence="5" id="KW-1185">Reference proteome</keyword>
<evidence type="ECO:0000259" key="3">
    <source>
        <dbReference type="PROSITE" id="PS50043"/>
    </source>
</evidence>
<keyword evidence="2" id="KW-0067">ATP-binding</keyword>
<dbReference type="PRINTS" id="PR00038">
    <property type="entry name" value="HTHLUXR"/>
</dbReference>
<dbReference type="PANTHER" id="PTHR16305:SF35">
    <property type="entry name" value="TRANSCRIPTIONAL ACTIVATOR DOMAIN"/>
    <property type="match status" value="1"/>
</dbReference>
<evidence type="ECO:0000256" key="1">
    <source>
        <dbReference type="ARBA" id="ARBA00022741"/>
    </source>
</evidence>
<dbReference type="SMART" id="SM00421">
    <property type="entry name" value="HTH_LUXR"/>
    <property type="match status" value="1"/>
</dbReference>
<dbReference type="OrthoDB" id="134933at2"/>
<feature type="domain" description="HTH luxR-type" evidence="3">
    <location>
        <begin position="835"/>
        <end position="900"/>
    </location>
</feature>
<organism evidence="4 5">
    <name type="scientific">Mycolicibacterium hodleri</name>
    <dbReference type="NCBI Taxonomy" id="49897"/>
    <lineage>
        <taxon>Bacteria</taxon>
        <taxon>Bacillati</taxon>
        <taxon>Actinomycetota</taxon>
        <taxon>Actinomycetes</taxon>
        <taxon>Mycobacteriales</taxon>
        <taxon>Mycobacteriaceae</taxon>
        <taxon>Mycolicibacterium</taxon>
    </lineage>
</organism>
<dbReference type="AlphaFoldDB" id="A0A502EFE3"/>
<dbReference type="RefSeq" id="WP_140690134.1">
    <property type="nucleotide sequence ID" value="NZ_RCZG01000003.1"/>
</dbReference>
<dbReference type="InterPro" id="IPR027417">
    <property type="entry name" value="P-loop_NTPase"/>
</dbReference>
<dbReference type="Gene3D" id="1.10.10.10">
    <property type="entry name" value="Winged helix-like DNA-binding domain superfamily/Winged helix DNA-binding domain"/>
    <property type="match status" value="1"/>
</dbReference>
<gene>
    <name evidence="4" type="ORF">EAH80_10750</name>
</gene>
<dbReference type="GO" id="GO:0005524">
    <property type="term" value="F:ATP binding"/>
    <property type="evidence" value="ECO:0007669"/>
    <property type="project" value="UniProtKB-KW"/>
</dbReference>